<proteinExistence type="inferred from homology"/>
<dbReference type="InterPro" id="IPR024134">
    <property type="entry name" value="SOD_Cu/Zn_/chaperone"/>
</dbReference>
<evidence type="ECO:0000259" key="3">
    <source>
        <dbReference type="Pfam" id="PF00080"/>
    </source>
</evidence>
<reference evidence="5 7" key="2">
    <citation type="submission" date="2020-02" db="EMBL/GenBank/DDBJ databases">
        <title>Genome sequence of Parvularcula flava strain NH6-79.</title>
        <authorList>
            <person name="Abdul Karim M.H."/>
            <person name="Lam M.Q."/>
            <person name="Chen S.J."/>
            <person name="Yahya A."/>
            <person name="Shahir S."/>
            <person name="Shamsir M.S."/>
            <person name="Chong C.S."/>
        </authorList>
    </citation>
    <scope>NUCLEOTIDE SEQUENCE [LARGE SCALE GENOMIC DNA]</scope>
    <source>
        <strain evidence="5 7">NH6-79</strain>
    </source>
</reference>
<accession>A0A8J3A5U6</accession>
<feature type="chain" id="PRO_5035304403" evidence="2">
    <location>
        <begin position="22"/>
        <end position="201"/>
    </location>
</feature>
<dbReference type="CDD" id="cd00305">
    <property type="entry name" value="Cu-Zn_Superoxide_Dismutase"/>
    <property type="match status" value="1"/>
</dbReference>
<protein>
    <submittedName>
        <fullName evidence="4">Superoxide dismutase [Cu-Zn]</fullName>
    </submittedName>
    <submittedName>
        <fullName evidence="5">Superoxide dismutase family protein</fullName>
    </submittedName>
</protein>
<evidence type="ECO:0000313" key="5">
    <source>
        <dbReference type="EMBL" id="NHK27489.1"/>
    </source>
</evidence>
<dbReference type="EMBL" id="VCJR02000001">
    <property type="protein sequence ID" value="NHK27489.1"/>
    <property type="molecule type" value="Genomic_DNA"/>
</dbReference>
<dbReference type="RefSeq" id="WP_155138491.1">
    <property type="nucleotide sequence ID" value="NZ_BMGZ01000001.1"/>
</dbReference>
<sequence>MILRNKSFRILSMAAAMAMLAACGGQESSGSVPSEPLLGDLGGDYSTDFVNAEGDTVGTVAIVDGPNGALFKVDLEGLSKGWHGIHLHQVGDCSDGADGFKASGSHINPDGNEHGLLNANGYERADMPNIYAGNDGRATASFFNSYVRVTPGEEAAAVVGAGAILMDADGFAMVVHESPDDHMTQPIGGAGARVACAAFSR</sequence>
<dbReference type="InterPro" id="IPR036423">
    <property type="entry name" value="SOD-like_Cu/Zn_dom_sf"/>
</dbReference>
<feature type="signal peptide" evidence="2">
    <location>
        <begin position="1"/>
        <end position="21"/>
    </location>
</feature>
<dbReference type="Gene3D" id="2.60.40.200">
    <property type="entry name" value="Superoxide dismutase, copper/zinc binding domain"/>
    <property type="match status" value="1"/>
</dbReference>
<evidence type="ECO:0000313" key="7">
    <source>
        <dbReference type="Proteomes" id="UP000818603"/>
    </source>
</evidence>
<name>A0A8J3A5U6_9PROT</name>
<reference evidence="4" key="1">
    <citation type="journal article" date="2014" name="Int. J. Syst. Evol. Microbiol.">
        <title>Complete genome sequence of Corynebacterium casei LMG S-19264T (=DSM 44701T), isolated from a smear-ripened cheese.</title>
        <authorList>
            <consortium name="US DOE Joint Genome Institute (JGI-PGF)"/>
            <person name="Walter F."/>
            <person name="Albersmeier A."/>
            <person name="Kalinowski J."/>
            <person name="Ruckert C."/>
        </authorList>
    </citation>
    <scope>NUCLEOTIDE SEQUENCE</scope>
    <source>
        <strain evidence="4">CGMCC 1.14984</strain>
    </source>
</reference>
<evidence type="ECO:0000256" key="2">
    <source>
        <dbReference type="SAM" id="SignalP"/>
    </source>
</evidence>
<dbReference type="PANTHER" id="PTHR10003">
    <property type="entry name" value="SUPEROXIDE DISMUTASE CU-ZN -RELATED"/>
    <property type="match status" value="1"/>
</dbReference>
<dbReference type="Proteomes" id="UP000621856">
    <property type="component" value="Unassembled WGS sequence"/>
</dbReference>
<dbReference type="Pfam" id="PF00080">
    <property type="entry name" value="Sod_Cu"/>
    <property type="match status" value="1"/>
</dbReference>
<gene>
    <name evidence="4" type="primary">sodC</name>
    <name evidence="5" type="ORF">FF098_006190</name>
    <name evidence="4" type="ORF">GCM10011355_12500</name>
</gene>
<dbReference type="GO" id="GO:0006801">
    <property type="term" value="P:superoxide metabolic process"/>
    <property type="evidence" value="ECO:0007669"/>
    <property type="project" value="InterPro"/>
</dbReference>
<dbReference type="PROSITE" id="PS51257">
    <property type="entry name" value="PROKAR_LIPOPROTEIN"/>
    <property type="match status" value="1"/>
</dbReference>
<dbReference type="AlphaFoldDB" id="A0A8J3A5U6"/>
<dbReference type="InterPro" id="IPR018152">
    <property type="entry name" value="SOD_Cu/Zn_BS"/>
</dbReference>
<dbReference type="SUPFAM" id="SSF49329">
    <property type="entry name" value="Cu,Zn superoxide dismutase-like"/>
    <property type="match status" value="1"/>
</dbReference>
<evidence type="ECO:0000313" key="4">
    <source>
        <dbReference type="EMBL" id="GGH95592.1"/>
    </source>
</evidence>
<feature type="domain" description="Superoxide dismutase copper/zinc binding" evidence="3">
    <location>
        <begin position="58"/>
        <end position="198"/>
    </location>
</feature>
<evidence type="ECO:0000256" key="1">
    <source>
        <dbReference type="ARBA" id="ARBA00010457"/>
    </source>
</evidence>
<dbReference type="PROSITE" id="PS00087">
    <property type="entry name" value="SOD_CU_ZN_1"/>
    <property type="match status" value="1"/>
</dbReference>
<organism evidence="4 6">
    <name type="scientific">Aquisalinus luteolus</name>
    <dbReference type="NCBI Taxonomy" id="1566827"/>
    <lineage>
        <taxon>Bacteria</taxon>
        <taxon>Pseudomonadati</taxon>
        <taxon>Pseudomonadota</taxon>
        <taxon>Alphaproteobacteria</taxon>
        <taxon>Parvularculales</taxon>
        <taxon>Parvularculaceae</taxon>
        <taxon>Aquisalinus</taxon>
    </lineage>
</organism>
<reference evidence="4" key="3">
    <citation type="submission" date="2020-09" db="EMBL/GenBank/DDBJ databases">
        <authorList>
            <person name="Sun Q."/>
            <person name="Zhou Y."/>
        </authorList>
    </citation>
    <scope>NUCLEOTIDE SEQUENCE</scope>
    <source>
        <strain evidence="4">CGMCC 1.14984</strain>
    </source>
</reference>
<comment type="caution">
    <text evidence="4">The sequence shown here is derived from an EMBL/GenBank/DDBJ whole genome shotgun (WGS) entry which is preliminary data.</text>
</comment>
<keyword evidence="2" id="KW-0732">Signal</keyword>
<dbReference type="EMBL" id="BMGZ01000001">
    <property type="protein sequence ID" value="GGH95592.1"/>
    <property type="molecule type" value="Genomic_DNA"/>
</dbReference>
<dbReference type="GO" id="GO:0005507">
    <property type="term" value="F:copper ion binding"/>
    <property type="evidence" value="ECO:0007669"/>
    <property type="project" value="InterPro"/>
</dbReference>
<evidence type="ECO:0000313" key="6">
    <source>
        <dbReference type="Proteomes" id="UP000621856"/>
    </source>
</evidence>
<dbReference type="Proteomes" id="UP000818603">
    <property type="component" value="Unassembled WGS sequence"/>
</dbReference>
<dbReference type="InterPro" id="IPR001424">
    <property type="entry name" value="SOD_Cu_Zn_dom"/>
</dbReference>
<keyword evidence="7" id="KW-1185">Reference proteome</keyword>
<comment type="similarity">
    <text evidence="1">Belongs to the Cu-Zn superoxide dismutase family.</text>
</comment>